<organism evidence="2 3">
    <name type="scientific">Vibrio scophthalmi</name>
    <dbReference type="NCBI Taxonomy" id="45658"/>
    <lineage>
        <taxon>Bacteria</taxon>
        <taxon>Pseudomonadati</taxon>
        <taxon>Pseudomonadota</taxon>
        <taxon>Gammaproteobacteria</taxon>
        <taxon>Vibrionales</taxon>
        <taxon>Vibrionaceae</taxon>
        <taxon>Vibrio</taxon>
    </lineage>
</organism>
<feature type="compositionally biased region" description="Basic residues" evidence="1">
    <location>
        <begin position="30"/>
        <end position="41"/>
    </location>
</feature>
<dbReference type="EMBL" id="MDCJ01000002">
    <property type="protein sequence ID" value="ODS12090.1"/>
    <property type="molecule type" value="Genomic_DNA"/>
</dbReference>
<feature type="region of interest" description="Disordered" evidence="1">
    <location>
        <begin position="18"/>
        <end position="41"/>
    </location>
</feature>
<proteinExistence type="predicted"/>
<evidence type="ECO:0000313" key="2">
    <source>
        <dbReference type="EMBL" id="ODS12090.1"/>
    </source>
</evidence>
<accession>A0A1E3WQN5</accession>
<dbReference type="AlphaFoldDB" id="A0A1E3WQN5"/>
<name>A0A1E3WQN5_9VIBR</name>
<evidence type="ECO:0000313" key="3">
    <source>
        <dbReference type="Proteomes" id="UP000095131"/>
    </source>
</evidence>
<comment type="caution">
    <text evidence="2">The sequence shown here is derived from an EMBL/GenBank/DDBJ whole genome shotgun (WGS) entry which is preliminary data.</text>
</comment>
<evidence type="ECO:0000256" key="1">
    <source>
        <dbReference type="SAM" id="MobiDB-lite"/>
    </source>
</evidence>
<reference evidence="2 3" key="1">
    <citation type="submission" date="2016-08" db="EMBL/GenBank/DDBJ databases">
        <title>Genome sequencing of Vibrio scophthalmi strain FP3289, an isolated from Paralichthys olivaceus.</title>
        <authorList>
            <person name="Han H.-J."/>
        </authorList>
    </citation>
    <scope>NUCLEOTIDE SEQUENCE [LARGE SCALE GENOMIC DNA]</scope>
    <source>
        <strain evidence="2 3">FP3289</strain>
    </source>
</reference>
<dbReference type="PATRIC" id="fig|45658.8.peg.2374"/>
<gene>
    <name evidence="2" type="ORF">VSF3289_02378</name>
</gene>
<sequence length="41" mass="4657">MILDGANMANFFIDKKHAKSESDPVQSQKTKSKINKIKTYT</sequence>
<dbReference type="Proteomes" id="UP000095131">
    <property type="component" value="Unassembled WGS sequence"/>
</dbReference>
<protein>
    <submittedName>
        <fullName evidence="2">Uncharacterized protein</fullName>
    </submittedName>
</protein>